<accession>A0A840TQF2</accession>
<proteinExistence type="inferred from homology"/>
<dbReference type="PANTHER" id="PTHR40841:SF2">
    <property type="entry name" value="SIDEROPHORE-DEGRADING ESTERASE (EUROFUNG)"/>
    <property type="match status" value="1"/>
</dbReference>
<dbReference type="Gene3D" id="3.40.50.1820">
    <property type="entry name" value="alpha/beta hydrolase"/>
    <property type="match status" value="1"/>
</dbReference>
<evidence type="ECO:0000256" key="2">
    <source>
        <dbReference type="ARBA" id="ARBA00022801"/>
    </source>
</evidence>
<evidence type="ECO:0000313" key="3">
    <source>
        <dbReference type="EMBL" id="MBB5282238.1"/>
    </source>
</evidence>
<keyword evidence="2 3" id="KW-0378">Hydrolase</keyword>
<comment type="caution">
    <text evidence="3">The sequence shown here is derived from an EMBL/GenBank/DDBJ whole genome shotgun (WGS) entry which is preliminary data.</text>
</comment>
<evidence type="ECO:0000256" key="1">
    <source>
        <dbReference type="ARBA" id="ARBA00005622"/>
    </source>
</evidence>
<dbReference type="InterPro" id="IPR008969">
    <property type="entry name" value="CarboxyPept-like_regulatory"/>
</dbReference>
<reference evidence="3 4" key="1">
    <citation type="submission" date="2020-08" db="EMBL/GenBank/DDBJ databases">
        <title>Genomic Encyclopedia of Type Strains, Phase IV (KMG-IV): sequencing the most valuable type-strain genomes for metagenomic binning, comparative biology and taxonomic classification.</title>
        <authorList>
            <person name="Goeker M."/>
        </authorList>
    </citation>
    <scope>NUCLEOTIDE SEQUENCE [LARGE SCALE GENOMIC DNA]</scope>
    <source>
        <strain evidence="3 4">DSM 105074</strain>
    </source>
</reference>
<protein>
    <submittedName>
        <fullName evidence="3">Putative alpha/beta superfamily hydrolase</fullName>
    </submittedName>
</protein>
<gene>
    <name evidence="3" type="ORF">HNQ92_000359</name>
</gene>
<comment type="similarity">
    <text evidence="1">Belongs to the esterase D family.</text>
</comment>
<dbReference type="InterPro" id="IPR000801">
    <property type="entry name" value="Esterase-like"/>
</dbReference>
<dbReference type="SUPFAM" id="SSF53474">
    <property type="entry name" value="alpha/beta-Hydrolases"/>
    <property type="match status" value="1"/>
</dbReference>
<dbReference type="SUPFAM" id="SSF49464">
    <property type="entry name" value="Carboxypeptidase regulatory domain-like"/>
    <property type="match status" value="1"/>
</dbReference>
<sequence>MVESKEQRPLAYVNIGIKEKNIGAISKEDGSFEINIAHEYQNDSLTFSLVGYKESNFLIRELVLDTTVLVRLKEKVVQLREVAVVGEKLVEKKYGIKKRGTIHFTDGIFKKDDSFEIGQVINLGSSPAQITSVNLHVNSSRPDSASFRINFYRYDADENTPKERIMEQSILQRHPIKEGWLKFDLAEYSILLKGSVLASIEFIPENKEDVKQIFYEVKLGGSSKSFFRRTSLGRWTRPPHHYCLYITATTSKEAPDEPDDTETLPTFTLKSDFSNEPFSLFVRLPKEYAKNPQRTYPVFYLLDGNVYFDPVAHYADKLTRKKRNTIDPILVGIGYENAYVMDSLRDRDYTFPRALPADGFKISGEGEKFYQFVKEKIVTHIDSAYRTDKVNRTIMGHSLGGYFVLHALTHHLSGQTIFTNFVAASPSIDYHTNYILDVIERLANKGENAERAGLFLTIGALEVLEDQPNGFKRLTEILAKKSIDTNAKVYKDWGHMETAIPTFEEAVRQVMHKNNSRKK</sequence>
<dbReference type="Pfam" id="PF00756">
    <property type="entry name" value="Esterase"/>
    <property type="match status" value="1"/>
</dbReference>
<dbReference type="PANTHER" id="PTHR40841">
    <property type="entry name" value="SIDEROPHORE TRIACETYLFUSARININE C ESTERASE"/>
    <property type="match status" value="1"/>
</dbReference>
<dbReference type="AlphaFoldDB" id="A0A840TQF2"/>
<dbReference type="EMBL" id="JACHGF010000001">
    <property type="protein sequence ID" value="MBB5282238.1"/>
    <property type="molecule type" value="Genomic_DNA"/>
</dbReference>
<evidence type="ECO:0000313" key="4">
    <source>
        <dbReference type="Proteomes" id="UP000557307"/>
    </source>
</evidence>
<name>A0A840TQF2_9BACT</name>
<dbReference type="GO" id="GO:0016788">
    <property type="term" value="F:hydrolase activity, acting on ester bonds"/>
    <property type="evidence" value="ECO:0007669"/>
    <property type="project" value="TreeGrafter"/>
</dbReference>
<dbReference type="Pfam" id="PF13715">
    <property type="entry name" value="CarbopepD_reg_2"/>
    <property type="match status" value="1"/>
</dbReference>
<dbReference type="InterPro" id="IPR052558">
    <property type="entry name" value="Siderophore_Hydrolase_D"/>
</dbReference>
<keyword evidence="4" id="KW-1185">Reference proteome</keyword>
<dbReference type="Proteomes" id="UP000557307">
    <property type="component" value="Unassembled WGS sequence"/>
</dbReference>
<organism evidence="3 4">
    <name type="scientific">Rhabdobacter roseus</name>
    <dbReference type="NCBI Taxonomy" id="1655419"/>
    <lineage>
        <taxon>Bacteria</taxon>
        <taxon>Pseudomonadati</taxon>
        <taxon>Bacteroidota</taxon>
        <taxon>Cytophagia</taxon>
        <taxon>Cytophagales</taxon>
        <taxon>Cytophagaceae</taxon>
        <taxon>Rhabdobacter</taxon>
    </lineage>
</organism>
<dbReference type="InterPro" id="IPR029058">
    <property type="entry name" value="AB_hydrolase_fold"/>
</dbReference>